<feature type="domain" description="Kazal-like" evidence="3">
    <location>
        <begin position="224"/>
        <end position="277"/>
    </location>
</feature>
<sequence>MRTIFYLLFVLGVSEGRTRGRQVCDMDCRNKMAPVCGSDGIIYTSRCDLKRINCGQGVFTVDSSKCQRSRGASCQHRCANSYDPVCGSDGRTYLNNCILRVEECRSGTSFAHYGPCVGSTNMTLECPSSCEGRKAREGGPICGSDGNVYTSTCDLRLRTCGQKVVSTSHMHCQTTQRCKDICPFSYKAVCGSDGRIYNSKCQMKVKNCGKHIFETPMVHCRPQERTTGGCPISCEGVKNSPVCGSNGRLYDSECDMERLNCGLGGAGRVFPVSLEKCRKKMDSCERIQCPFTLDPVCGTDSSTYINYCHLHKATCKKGVELAHYGHCPDMSVIENCEAECSDEQEEQYPVCGSDGNVYQSNCDMHSRTCGQKVVAVALHHCEATKHCVVECKKDNVAVCSSDNKMYRNKCEMKVKNCGRHVYEVPIKKCLAGFKFLSCLRFCPKTFEPVCGTDGMTYSNDCFLKMENCRARSLGRSFVTRTYHGKCGYPQPQPKLYMFR</sequence>
<feature type="domain" description="Kazal-like" evidence="3">
    <location>
        <begin position="432"/>
        <end position="488"/>
    </location>
</feature>
<dbReference type="PANTHER" id="PTHR10913">
    <property type="entry name" value="FOLLISTATIN-RELATED"/>
    <property type="match status" value="1"/>
</dbReference>
<accession>A0A2P2HX35</accession>
<dbReference type="SUPFAM" id="SSF100895">
    <property type="entry name" value="Kazal-type serine protease inhibitors"/>
    <property type="match status" value="9"/>
</dbReference>
<evidence type="ECO:0000259" key="3">
    <source>
        <dbReference type="PROSITE" id="PS51465"/>
    </source>
</evidence>
<dbReference type="PROSITE" id="PS51465">
    <property type="entry name" value="KAZAL_2"/>
    <property type="match status" value="7"/>
</dbReference>
<feature type="signal peptide" evidence="2">
    <location>
        <begin position="1"/>
        <end position="20"/>
    </location>
</feature>
<feature type="domain" description="Kazal-like" evidence="3">
    <location>
        <begin position="18"/>
        <end position="67"/>
    </location>
</feature>
<dbReference type="InterPro" id="IPR036058">
    <property type="entry name" value="Kazal_dom_sf"/>
</dbReference>
<protein>
    <submittedName>
        <fullName evidence="4">Agrin-like</fullName>
    </submittedName>
</protein>
<dbReference type="Pfam" id="PF07648">
    <property type="entry name" value="Kazal_2"/>
    <property type="match status" value="9"/>
</dbReference>
<feature type="domain" description="Kazal-like" evidence="3">
    <location>
        <begin position="278"/>
        <end position="329"/>
    </location>
</feature>
<dbReference type="EMBL" id="IACF01000568">
    <property type="protein sequence ID" value="LAB66334.1"/>
    <property type="molecule type" value="mRNA"/>
</dbReference>
<keyword evidence="2" id="KW-0732">Signal</keyword>
<evidence type="ECO:0000256" key="2">
    <source>
        <dbReference type="SAM" id="SignalP"/>
    </source>
</evidence>
<organism evidence="4">
    <name type="scientific">Hirondellea gigas</name>
    <dbReference type="NCBI Taxonomy" id="1518452"/>
    <lineage>
        <taxon>Eukaryota</taxon>
        <taxon>Metazoa</taxon>
        <taxon>Ecdysozoa</taxon>
        <taxon>Arthropoda</taxon>
        <taxon>Crustacea</taxon>
        <taxon>Multicrustacea</taxon>
        <taxon>Malacostraca</taxon>
        <taxon>Eumalacostraca</taxon>
        <taxon>Peracarida</taxon>
        <taxon>Amphipoda</taxon>
        <taxon>Amphilochidea</taxon>
        <taxon>Lysianassida</taxon>
        <taxon>Lysianassidira</taxon>
        <taxon>Lysianassoidea</taxon>
        <taxon>Lysianassidae</taxon>
        <taxon>Hirondellea</taxon>
    </lineage>
</organism>
<keyword evidence="1" id="KW-1015">Disulfide bond</keyword>
<dbReference type="AlphaFoldDB" id="A0A2P2HX35"/>
<dbReference type="SMART" id="SM00280">
    <property type="entry name" value="KAZAL"/>
    <property type="match status" value="9"/>
</dbReference>
<feature type="domain" description="Kazal-like" evidence="3">
    <location>
        <begin position="173"/>
        <end position="222"/>
    </location>
</feature>
<evidence type="ECO:0000256" key="1">
    <source>
        <dbReference type="ARBA" id="ARBA00023157"/>
    </source>
</evidence>
<dbReference type="CDD" id="cd00104">
    <property type="entry name" value="KAZAL_FS"/>
    <property type="match status" value="4"/>
</dbReference>
<dbReference type="GO" id="GO:0030154">
    <property type="term" value="P:cell differentiation"/>
    <property type="evidence" value="ECO:0007669"/>
    <property type="project" value="TreeGrafter"/>
</dbReference>
<feature type="domain" description="Kazal-like" evidence="3">
    <location>
        <begin position="330"/>
        <end position="383"/>
    </location>
</feature>
<dbReference type="InterPro" id="IPR050653">
    <property type="entry name" value="Prot_Inhib_GrowthFact_Antg"/>
</dbReference>
<proteinExistence type="evidence at transcript level"/>
<evidence type="ECO:0000313" key="4">
    <source>
        <dbReference type="EMBL" id="LAB66334.1"/>
    </source>
</evidence>
<feature type="domain" description="Kazal-like" evidence="3">
    <location>
        <begin position="68"/>
        <end position="118"/>
    </location>
</feature>
<dbReference type="GO" id="GO:0005576">
    <property type="term" value="C:extracellular region"/>
    <property type="evidence" value="ECO:0007669"/>
    <property type="project" value="TreeGrafter"/>
</dbReference>
<dbReference type="InterPro" id="IPR002350">
    <property type="entry name" value="Kazal_dom"/>
</dbReference>
<dbReference type="PANTHER" id="PTHR10913:SF79">
    <property type="entry name" value="GH09510P"/>
    <property type="match status" value="1"/>
</dbReference>
<reference evidence="4" key="1">
    <citation type="journal article" date="2018" name="Biosci. Biotechnol. Biochem.">
        <title>Polysaccharide hydrolase of the hadal zone amphipods Hirondellea gigas.</title>
        <authorList>
            <person name="Kobayashi H."/>
            <person name="Nagahama T."/>
            <person name="Arai W."/>
            <person name="Sasagawa Y."/>
            <person name="Umeda M."/>
            <person name="Hayashi T."/>
            <person name="Nikaido I."/>
            <person name="Watanabe H."/>
            <person name="Oguri K."/>
            <person name="Kitazato H."/>
            <person name="Fujioka K."/>
            <person name="Kido Y."/>
            <person name="Takami H."/>
        </authorList>
    </citation>
    <scope>NUCLEOTIDE SEQUENCE</scope>
    <source>
        <tissue evidence="4">Whole body</tissue>
    </source>
</reference>
<dbReference type="Gene3D" id="3.30.60.30">
    <property type="match status" value="9"/>
</dbReference>
<name>A0A2P2HX35_9CRUS</name>
<feature type="chain" id="PRO_5015128512" evidence="2">
    <location>
        <begin position="21"/>
        <end position="499"/>
    </location>
</feature>